<reference evidence="3" key="1">
    <citation type="submission" date="2020-07" db="EMBL/GenBank/DDBJ databases">
        <title>Ethylene signaling mediates host invasion by parasitic plants.</title>
        <authorList>
            <person name="Yoshida S."/>
        </authorList>
    </citation>
    <scope>NUCLEOTIDE SEQUENCE</scope>
    <source>
        <strain evidence="3">Okayama</strain>
    </source>
</reference>
<proteinExistence type="inferred from homology"/>
<gene>
    <name evidence="3" type="ORF">PHJA_001422700</name>
</gene>
<evidence type="ECO:0000313" key="4">
    <source>
        <dbReference type="Proteomes" id="UP000653305"/>
    </source>
</evidence>
<evidence type="ECO:0000256" key="2">
    <source>
        <dbReference type="SAM" id="MobiDB-lite"/>
    </source>
</evidence>
<dbReference type="PANTHER" id="PTHR11954:SF42">
    <property type="entry name" value="TAUTOMERASE_MIF SUPERFAMILY PROTEIN"/>
    <property type="match status" value="1"/>
</dbReference>
<dbReference type="GO" id="GO:0050178">
    <property type="term" value="F:phenylpyruvate tautomerase activity"/>
    <property type="evidence" value="ECO:0007669"/>
    <property type="project" value="TreeGrafter"/>
</dbReference>
<dbReference type="EMBL" id="BMAC01000290">
    <property type="protein sequence ID" value="GFP92784.1"/>
    <property type="molecule type" value="Genomic_DNA"/>
</dbReference>
<sequence>METSFVNRRGGRANQTPASGRFSAFSLSTQRKFVSIRKKKDLGYVGPSINLRTGPLHGEGVSGQFTSEAKRSETGSERKQGFRETMPCLNLSTNVSLEGVDTSAILSEASSAVAKIIGKPEAYVMIVLKGSVPIAFGGTEQPAAYGELVSIGGLTSDVNKKLSAAIANVLENKLSIPKSRFLPQILRYQGFQLWVEWIDLLGFECLEELVDVLCCLSTTAFIMKWVTLHNLMLLLKFNAVIRMSLLKLPDISRVDKYSLSAPIEDTDLGA</sequence>
<dbReference type="Proteomes" id="UP000653305">
    <property type="component" value="Unassembled WGS sequence"/>
</dbReference>
<dbReference type="AlphaFoldDB" id="A0A830C8S0"/>
<dbReference type="InterPro" id="IPR001398">
    <property type="entry name" value="Macrophage_inhib_fac"/>
</dbReference>
<feature type="compositionally biased region" description="Basic and acidic residues" evidence="2">
    <location>
        <begin position="68"/>
        <end position="80"/>
    </location>
</feature>
<comment type="caution">
    <text evidence="3">The sequence shown here is derived from an EMBL/GenBank/DDBJ whole genome shotgun (WGS) entry which is preliminary data.</text>
</comment>
<organism evidence="3 4">
    <name type="scientific">Phtheirospermum japonicum</name>
    <dbReference type="NCBI Taxonomy" id="374723"/>
    <lineage>
        <taxon>Eukaryota</taxon>
        <taxon>Viridiplantae</taxon>
        <taxon>Streptophyta</taxon>
        <taxon>Embryophyta</taxon>
        <taxon>Tracheophyta</taxon>
        <taxon>Spermatophyta</taxon>
        <taxon>Magnoliopsida</taxon>
        <taxon>eudicotyledons</taxon>
        <taxon>Gunneridae</taxon>
        <taxon>Pentapetalae</taxon>
        <taxon>asterids</taxon>
        <taxon>lamiids</taxon>
        <taxon>Lamiales</taxon>
        <taxon>Orobanchaceae</taxon>
        <taxon>Orobanchaceae incertae sedis</taxon>
        <taxon>Phtheirospermum</taxon>
    </lineage>
</organism>
<evidence type="ECO:0000256" key="1">
    <source>
        <dbReference type="ARBA" id="ARBA00005851"/>
    </source>
</evidence>
<dbReference type="GO" id="GO:0005615">
    <property type="term" value="C:extracellular space"/>
    <property type="evidence" value="ECO:0007669"/>
    <property type="project" value="TreeGrafter"/>
</dbReference>
<dbReference type="InterPro" id="IPR014347">
    <property type="entry name" value="Tautomerase/MIF_sf"/>
</dbReference>
<protein>
    <submittedName>
        <fullName evidence="3">Macrophage migration inhibitory factor homolog</fullName>
    </submittedName>
</protein>
<dbReference type="Pfam" id="PF01187">
    <property type="entry name" value="MIF"/>
    <property type="match status" value="1"/>
</dbReference>
<name>A0A830C8S0_9LAMI</name>
<dbReference type="PANTHER" id="PTHR11954">
    <property type="entry name" value="D-DOPACHROME DECARBOXYLASE"/>
    <property type="match status" value="1"/>
</dbReference>
<feature type="region of interest" description="Disordered" evidence="2">
    <location>
        <begin position="55"/>
        <end position="80"/>
    </location>
</feature>
<dbReference type="Gene3D" id="3.30.429.10">
    <property type="entry name" value="Macrophage Migration Inhibitory Factor"/>
    <property type="match status" value="1"/>
</dbReference>
<evidence type="ECO:0000313" key="3">
    <source>
        <dbReference type="EMBL" id="GFP92784.1"/>
    </source>
</evidence>
<accession>A0A830C8S0</accession>
<comment type="similarity">
    <text evidence="1">Belongs to the MIF family.</text>
</comment>
<keyword evidence="4" id="KW-1185">Reference proteome</keyword>
<dbReference type="SUPFAM" id="SSF55331">
    <property type="entry name" value="Tautomerase/MIF"/>
    <property type="match status" value="1"/>
</dbReference>
<dbReference type="OrthoDB" id="255819at2759"/>